<evidence type="ECO:0000256" key="10">
    <source>
        <dbReference type="PIRNR" id="PIRNR036947"/>
    </source>
</evidence>
<evidence type="ECO:0000259" key="19">
    <source>
        <dbReference type="Pfam" id="PF22706"/>
    </source>
</evidence>
<dbReference type="GO" id="GO:0003677">
    <property type="term" value="F:DNA binding"/>
    <property type="evidence" value="ECO:0007669"/>
    <property type="project" value="InterPro"/>
</dbReference>
<comment type="function">
    <text evidence="10">Plays a role in maintenance of chromatin structure during RNA polymerase II transcription elongation thereby repressing transcription initiation from cryptic promoters. Mediates the reassembly of nucleosomes onto the promoters of at least a selected set of genes during repression; the nucleosome reassembly is essential for transcriptional repression.</text>
</comment>
<evidence type="ECO:0000313" key="20">
    <source>
        <dbReference type="EMBL" id="EGP91036.1"/>
    </source>
</evidence>
<feature type="domain" description="Transcription elongation factor Spt6 helix-hairpin-helix motif" evidence="14">
    <location>
        <begin position="973"/>
        <end position="1079"/>
    </location>
</feature>
<dbReference type="InterPro" id="IPR036860">
    <property type="entry name" value="SH2_dom_sf"/>
</dbReference>
<dbReference type="InterPro" id="IPR012337">
    <property type="entry name" value="RNaseH-like_sf"/>
</dbReference>
<dbReference type="PANTHER" id="PTHR10145">
    <property type="entry name" value="TRANSCRIPTION ELONGATION FACTOR SPT6"/>
    <property type="match status" value="1"/>
</dbReference>
<evidence type="ECO:0000259" key="17">
    <source>
        <dbReference type="Pfam" id="PF17674"/>
    </source>
</evidence>
<comment type="subcellular location">
    <subcellularLocation>
        <location evidence="2">Chromosome</location>
    </subcellularLocation>
    <subcellularLocation>
        <location evidence="1 10">Nucleus</location>
    </subcellularLocation>
</comment>
<dbReference type="InterPro" id="IPR023323">
    <property type="entry name" value="Tex-like_dom_sf"/>
</dbReference>
<dbReference type="InterPro" id="IPR028231">
    <property type="entry name" value="Spt6_YqgF"/>
</dbReference>
<feature type="domain" description="Transcription elongation factor Spt6 YqgF" evidence="15">
    <location>
        <begin position="810"/>
        <end position="969"/>
    </location>
</feature>
<name>F9WZV2_ZYMTI</name>
<dbReference type="InterPro" id="IPR035019">
    <property type="entry name" value="Spt6_SH2_N"/>
</dbReference>
<keyword evidence="20" id="KW-0648">Protein biosynthesis</keyword>
<dbReference type="InterPro" id="IPR032706">
    <property type="entry name" value="Spt6_HHH"/>
</dbReference>
<dbReference type="InterPro" id="IPR041692">
    <property type="entry name" value="HHH_9"/>
</dbReference>
<dbReference type="RefSeq" id="XP_003856060.1">
    <property type="nucleotide sequence ID" value="XM_003856012.1"/>
</dbReference>
<feature type="domain" description="Helix-turn-helix DNA-binding" evidence="16">
    <location>
        <begin position="402"/>
        <end position="508"/>
    </location>
</feature>
<feature type="compositionally biased region" description="Acidic residues" evidence="11">
    <location>
        <begin position="135"/>
        <end position="150"/>
    </location>
</feature>
<keyword evidence="21" id="KW-1185">Reference proteome</keyword>
<dbReference type="CDD" id="cd09918">
    <property type="entry name" value="SH2_Nterm_SPT6_like"/>
    <property type="match status" value="1"/>
</dbReference>
<evidence type="ECO:0000259" key="14">
    <source>
        <dbReference type="Pfam" id="PF14635"/>
    </source>
</evidence>
<dbReference type="SUPFAM" id="SSF158832">
    <property type="entry name" value="Tex N-terminal region-like"/>
    <property type="match status" value="1"/>
</dbReference>
<dbReference type="FunFam" id="3.30.505.10:FF:000065">
    <property type="entry name" value="Transcription elongation factor SPT6"/>
    <property type="match status" value="1"/>
</dbReference>
<dbReference type="GO" id="GO:0031491">
    <property type="term" value="F:nucleosome binding"/>
    <property type="evidence" value="ECO:0007669"/>
    <property type="project" value="TreeGrafter"/>
</dbReference>
<dbReference type="FunFam" id="3.30.505.10:FF:000056">
    <property type="entry name" value="Transcription elongation factor Spt6"/>
    <property type="match status" value="1"/>
</dbReference>
<dbReference type="Pfam" id="PF14639">
    <property type="entry name" value="YqgF"/>
    <property type="match status" value="1"/>
</dbReference>
<dbReference type="InterPro" id="IPR023319">
    <property type="entry name" value="Tex-like_HTH_dom_sf"/>
</dbReference>
<dbReference type="InterPro" id="IPR010994">
    <property type="entry name" value="RuvA_2-like"/>
</dbReference>
<dbReference type="SUPFAM" id="SSF47781">
    <property type="entry name" value="RuvA domain 2-like"/>
    <property type="match status" value="2"/>
</dbReference>
<keyword evidence="6" id="KW-0727">SH2 domain</keyword>
<evidence type="ECO:0000256" key="2">
    <source>
        <dbReference type="ARBA" id="ARBA00004286"/>
    </source>
</evidence>
<evidence type="ECO:0000259" key="16">
    <source>
        <dbReference type="Pfam" id="PF14641"/>
    </source>
</evidence>
<dbReference type="CDD" id="cd09928">
    <property type="entry name" value="SH2_Cterm_SPT6_like"/>
    <property type="match status" value="1"/>
</dbReference>
<dbReference type="InParanoid" id="F9WZV2"/>
<dbReference type="OrthoDB" id="995477at2759"/>
<evidence type="ECO:0000256" key="1">
    <source>
        <dbReference type="ARBA" id="ARBA00004123"/>
    </source>
</evidence>
<dbReference type="Pfam" id="PF14641">
    <property type="entry name" value="HTH_44"/>
    <property type="match status" value="1"/>
</dbReference>
<dbReference type="Pfam" id="PF14633">
    <property type="entry name" value="SH2_2"/>
    <property type="match status" value="1"/>
</dbReference>
<dbReference type="Proteomes" id="UP000008062">
    <property type="component" value="Chromosome 1"/>
</dbReference>
<dbReference type="Pfam" id="PF21710">
    <property type="entry name" value="Spt6_S1"/>
    <property type="match status" value="1"/>
</dbReference>
<dbReference type="InterPro" id="IPR035018">
    <property type="entry name" value="Spt6_SH2_C"/>
</dbReference>
<keyword evidence="7 10" id="KW-0804">Transcription</keyword>
<reference evidence="20 21" key="1">
    <citation type="journal article" date="2011" name="PLoS Genet.">
        <title>Finished genome of the fungal wheat pathogen Mycosphaerella graminicola reveals dispensome structure, chromosome plasticity, and stealth pathogenesis.</title>
        <authorList>
            <person name="Goodwin S.B."/>
            <person name="Ben M'barek S."/>
            <person name="Dhillon B."/>
            <person name="Wittenberg A.H.J."/>
            <person name="Crane C.F."/>
            <person name="Hane J.K."/>
            <person name="Foster A.J."/>
            <person name="Van der Lee T.A.J."/>
            <person name="Grimwood J."/>
            <person name="Aerts A."/>
            <person name="Antoniw J."/>
            <person name="Bailey A."/>
            <person name="Bluhm B."/>
            <person name="Bowler J."/>
            <person name="Bristow J."/>
            <person name="van der Burgt A."/>
            <person name="Canto-Canche B."/>
            <person name="Churchill A.C.L."/>
            <person name="Conde-Ferraez L."/>
            <person name="Cools H.J."/>
            <person name="Coutinho P.M."/>
            <person name="Csukai M."/>
            <person name="Dehal P."/>
            <person name="De Wit P."/>
            <person name="Donzelli B."/>
            <person name="van de Geest H.C."/>
            <person name="van Ham R.C.H.J."/>
            <person name="Hammond-Kosack K.E."/>
            <person name="Henrissat B."/>
            <person name="Kilian A."/>
            <person name="Kobayashi A.K."/>
            <person name="Koopmann E."/>
            <person name="Kourmpetis Y."/>
            <person name="Kuzniar A."/>
            <person name="Lindquist E."/>
            <person name="Lombard V."/>
            <person name="Maliepaard C."/>
            <person name="Martins N."/>
            <person name="Mehrabi R."/>
            <person name="Nap J.P.H."/>
            <person name="Ponomarenko A."/>
            <person name="Rudd J.J."/>
            <person name="Salamov A."/>
            <person name="Schmutz J."/>
            <person name="Schouten H.J."/>
            <person name="Shapiro H."/>
            <person name="Stergiopoulos I."/>
            <person name="Torriani S.F.F."/>
            <person name="Tu H."/>
            <person name="de Vries R.P."/>
            <person name="Waalwijk C."/>
            <person name="Ware S.B."/>
            <person name="Wiebenga A."/>
            <person name="Zwiers L.-H."/>
            <person name="Oliver R.P."/>
            <person name="Grigoriev I.V."/>
            <person name="Kema G.H.J."/>
        </authorList>
    </citation>
    <scope>NUCLEOTIDE SEQUENCE [LARGE SCALE GENOMIC DNA]</scope>
    <source>
        <strain evidence="21">CBS 115943 / IPO323</strain>
    </source>
</reference>
<dbReference type="SUPFAM" id="SSF55550">
    <property type="entry name" value="SH2 domain"/>
    <property type="match status" value="1"/>
</dbReference>
<dbReference type="Gene3D" id="1.10.10.650">
    <property type="entry name" value="RuvA domain 2-like"/>
    <property type="match status" value="1"/>
</dbReference>
<evidence type="ECO:0000256" key="6">
    <source>
        <dbReference type="ARBA" id="ARBA00022999"/>
    </source>
</evidence>
<dbReference type="OMA" id="GYFYLCF"/>
<feature type="domain" description="Spt6 acidic N-terminal" evidence="12">
    <location>
        <begin position="138"/>
        <end position="227"/>
    </location>
</feature>
<dbReference type="HOGENOM" id="CLU_001680_0_1_1"/>
<dbReference type="Pfam" id="PF17674">
    <property type="entry name" value="HHH_9"/>
    <property type="match status" value="1"/>
</dbReference>
<evidence type="ECO:0000259" key="12">
    <source>
        <dbReference type="Pfam" id="PF14632"/>
    </source>
</evidence>
<dbReference type="EMBL" id="CM001196">
    <property type="protein sequence ID" value="EGP91036.1"/>
    <property type="molecule type" value="Genomic_DNA"/>
</dbReference>
<dbReference type="Pfam" id="PF14635">
    <property type="entry name" value="HHH_7"/>
    <property type="match status" value="1"/>
</dbReference>
<dbReference type="KEGG" id="ztr:MYCGRDRAFT_89011"/>
<evidence type="ECO:0000259" key="13">
    <source>
        <dbReference type="Pfam" id="PF14633"/>
    </source>
</evidence>
<dbReference type="InterPro" id="IPR055179">
    <property type="entry name" value="Tex-like_central_region"/>
</dbReference>
<evidence type="ECO:0000256" key="7">
    <source>
        <dbReference type="ARBA" id="ARBA00023163"/>
    </source>
</evidence>
<protein>
    <recommendedName>
        <fullName evidence="4 10">Transcription elongation factor Spt6</fullName>
    </recommendedName>
</protein>
<evidence type="ECO:0000256" key="4">
    <source>
        <dbReference type="ARBA" id="ARBA00020248"/>
    </source>
</evidence>
<dbReference type="GO" id="GO:0042393">
    <property type="term" value="F:histone binding"/>
    <property type="evidence" value="ECO:0007669"/>
    <property type="project" value="TreeGrafter"/>
</dbReference>
<dbReference type="InterPro" id="IPR028083">
    <property type="entry name" value="Spt6_acidic_N_dom"/>
</dbReference>
<feature type="domain" description="HHH" evidence="17">
    <location>
        <begin position="1090"/>
        <end position="1123"/>
    </location>
</feature>
<feature type="compositionally biased region" description="Basic and acidic residues" evidence="11">
    <location>
        <begin position="203"/>
        <end position="217"/>
    </location>
</feature>
<comment type="similarity">
    <text evidence="3 10">Belongs to the SPT6 family.</text>
</comment>
<dbReference type="Gene3D" id="1.10.150.850">
    <property type="entry name" value="Spt6, helix-hairpin-helix domain"/>
    <property type="match status" value="1"/>
</dbReference>
<keyword evidence="5" id="KW-0158">Chromosome</keyword>
<feature type="domain" description="Tex-like central region" evidence="19">
    <location>
        <begin position="612"/>
        <end position="785"/>
    </location>
</feature>
<feature type="compositionally biased region" description="Acidic residues" evidence="11">
    <location>
        <begin position="189"/>
        <end position="200"/>
    </location>
</feature>
<keyword evidence="20" id="KW-0251">Elongation factor</keyword>
<dbReference type="FunFam" id="1.10.150.850:FF:000001">
    <property type="entry name" value="Transcription elongation factor spt6"/>
    <property type="match status" value="1"/>
</dbReference>
<accession>F9WZV2</accession>
<evidence type="ECO:0000259" key="15">
    <source>
        <dbReference type="Pfam" id="PF14639"/>
    </source>
</evidence>
<organism evidence="20 21">
    <name type="scientific">Zymoseptoria tritici (strain CBS 115943 / IPO323)</name>
    <name type="common">Speckled leaf blotch fungus</name>
    <name type="synonym">Septoria tritici</name>
    <dbReference type="NCBI Taxonomy" id="336722"/>
    <lineage>
        <taxon>Eukaryota</taxon>
        <taxon>Fungi</taxon>
        <taxon>Dikarya</taxon>
        <taxon>Ascomycota</taxon>
        <taxon>Pezizomycotina</taxon>
        <taxon>Dothideomycetes</taxon>
        <taxon>Dothideomycetidae</taxon>
        <taxon>Mycosphaerellales</taxon>
        <taxon>Mycosphaerellaceae</taxon>
        <taxon>Zymoseptoria</taxon>
    </lineage>
</organism>
<dbReference type="InterPro" id="IPR049540">
    <property type="entry name" value="Spt6-like_S1"/>
</dbReference>
<feature type="domain" description="Spt6 SH2" evidence="13">
    <location>
        <begin position="1299"/>
        <end position="1508"/>
    </location>
</feature>
<dbReference type="GeneID" id="13403155"/>
<dbReference type="GO" id="GO:0034728">
    <property type="term" value="P:nucleosome organization"/>
    <property type="evidence" value="ECO:0007669"/>
    <property type="project" value="TreeGrafter"/>
</dbReference>
<dbReference type="GO" id="GO:0140673">
    <property type="term" value="P:transcription elongation-coupled chromatin remodeling"/>
    <property type="evidence" value="ECO:0007669"/>
    <property type="project" value="EnsemblFungi"/>
</dbReference>
<dbReference type="Gene3D" id="3.30.420.140">
    <property type="entry name" value="YqgF/RNase H-like domain"/>
    <property type="match status" value="1"/>
</dbReference>
<evidence type="ECO:0000256" key="8">
    <source>
        <dbReference type="ARBA" id="ARBA00023242"/>
    </source>
</evidence>
<feature type="compositionally biased region" description="Acidic residues" evidence="11">
    <location>
        <begin position="160"/>
        <end position="173"/>
    </location>
</feature>
<dbReference type="PANTHER" id="PTHR10145:SF6">
    <property type="entry name" value="TRANSCRIPTION ELONGATION FACTOR SPT6"/>
    <property type="match status" value="1"/>
</dbReference>
<dbReference type="STRING" id="336722.F9WZV2"/>
<dbReference type="InterPro" id="IPR037027">
    <property type="entry name" value="YqgF/RNaseH-like_dom_sf"/>
</dbReference>
<dbReference type="SUPFAM" id="SSF53098">
    <property type="entry name" value="Ribonuclease H-like"/>
    <property type="match status" value="1"/>
</dbReference>
<dbReference type="GO" id="GO:0003746">
    <property type="term" value="F:translation elongation factor activity"/>
    <property type="evidence" value="ECO:0007669"/>
    <property type="project" value="UniProtKB-KW"/>
</dbReference>
<feature type="domain" description="Spt6-like S1/OB" evidence="18">
    <location>
        <begin position="1192"/>
        <end position="1283"/>
    </location>
</feature>
<dbReference type="eggNOG" id="KOG1856">
    <property type="taxonomic scope" value="Eukaryota"/>
</dbReference>
<comment type="function">
    <text evidence="9">Histone H3-H4 chaperone that plays a role in maintenance of chromatin structure during RNA polymerase II transcription elongation thereby repressing transcription initiation from cryptic promoters. Mediates the reassembly of nucleosomes onto the promoters of at least a selected set of genes during repression; the nucleosome reassembly is essential for transcriptional repression. Essential for viability.</text>
</comment>
<evidence type="ECO:0000313" key="21">
    <source>
        <dbReference type="Proteomes" id="UP000008062"/>
    </source>
</evidence>
<dbReference type="GO" id="GO:0008023">
    <property type="term" value="C:transcription elongation factor complex"/>
    <property type="evidence" value="ECO:0007669"/>
    <property type="project" value="TreeGrafter"/>
</dbReference>
<dbReference type="Gene3D" id="1.10.10.2740">
    <property type="entry name" value="Spt6, Death-like domain"/>
    <property type="match status" value="1"/>
</dbReference>
<dbReference type="Pfam" id="PF14632">
    <property type="entry name" value="SPT6_acidic"/>
    <property type="match status" value="1"/>
</dbReference>
<dbReference type="Gene3D" id="3.30.505.10">
    <property type="entry name" value="SH2 domain"/>
    <property type="match status" value="2"/>
</dbReference>
<evidence type="ECO:0000256" key="11">
    <source>
        <dbReference type="SAM" id="MobiDB-lite"/>
    </source>
</evidence>
<dbReference type="FunCoup" id="F9WZV2">
    <property type="interactions" value="1161"/>
</dbReference>
<sequence length="1520" mass="174492">MLLCPLWQLFDNGSLSCQRMSENGAEDNACGREGSIEHRYGRRVIHEGREYAVSLPPHASYSRNRKSPKVFIILTTVSFPLKSASGTRKATALPALFRYFDTTADVGDEEDEEDFDEETGEVRSSTKRKATNGADLEDSSEEEDDDDDEEAARKVREGFIVDEDDDEDEGEELREERRRERKRRREEREQEEALDDDDLDLIGLRDGDEGRQAEPSKFKRLKRGHREERAGSEPRGVADIFADEDEDDVPGTGRRPGFNQYGDDMEDFIEQDEFDDDQPDGMDEDLGVRAPRRAGYSDLKKLQESGLGEVELEDMKAAFGEGEEFSWALEAEMQHQGEDQLDPDKPLELKDVFEPAQLEERMLTDKDNLIRETDVPERLQLARAPYKDLADLTDEQMSIRSAEEARWISDILFPRKRMEQRLREPFEAAVKQVLHFMNVDEYEPAFIFQNRKDYLIHSEPVDPNNPNGAELKAEKLLNQTDLWDVFEQDLKYRAFAERRESIQRSIELIKELEPDFDDAIFDDLIPLAATMDDLQDLQEYLNFQYSTQLKDLSISDAAVNGTQKRAVGARSAWDKVRAGPAYHMVRAFGITADAIAQNAEKTSRRTYTEDTDKLPEDLADTLVRDPDYKTGEEVMSRAKAMFAEEIAMSPRMRRHMRIIYYKNLVFDCHRTEKGVKQINEDHPYYEFKYLRNQEVRVFLVDKPEVFLRMLKAEAEGLVEVRVKLRDERRTIEDLHKAIESDNFSEVADAWNALRREVLGMALTKLQRILSKGVKDNLKNECENKIAGYCRDAFTQKLDQAPFKPKDMELGTCARVLALSNGAGARGDAICWAHVDENGRVLENGKFTDFRLGSDAVPDGKDVSRFVELVERRQPDVIAVAGWSVETRQLYKNLQDIIEKKELHGTPYEDEDGREVSDALEVVQPQDEVARLYYNTDRAAADHPGVPPLTRYCIALAHYMQNPLKEYAALKKGITAITFDQNQLLLPEDKLMRYLETALVDIVNLVGVDINEAFQDPYTQNLLPYVCGLGPRKADAMIKAIAANGGEVINRADLVGDVDNNKRQAVGGKVWENCASFLYIAWEDEPEADYLDNTRIHPEDYDIARKMAADALELDEEDIKAEQDEHGPNAVVRKLFKDEQVDRVNDLILEEYAQQLTMNFSQKKRATLETIRAELQNPYEELRRNLFPLTSDELFTMMTGETRESLKDGMIVACSIKKTFSDHIEVKLECGIDGGISETEFPEDMVQNQLEPRAVWSRDQVIQAKLTFIDRKKLTAQLTLRENEMRTPYRRSFDHGFDEWDDEQEDRDKKAARKAIEQKVGRQQRVIKHPLFKPFGSVQAVEALRNQSRGECIIRPSSNGTDHLAVTWKIANDVYQHIDVLELDKENEFSVGRKLKVGSYVYSDLDELIVLHVQAMAKKVDEMTNDDKFKDLSKKETDQWLTTYLEANPKRAMYAFCINTTHPGYFDLCFKAGEKAPIIHWPVKVIPQGFDLQKNKYPDMRALKNGFKVLIQNQPATNGRR</sequence>
<dbReference type="InterPro" id="IPR017072">
    <property type="entry name" value="TF_Spt6"/>
</dbReference>
<dbReference type="InterPro" id="IPR035420">
    <property type="entry name" value="Spt6_SH2"/>
</dbReference>
<evidence type="ECO:0000256" key="5">
    <source>
        <dbReference type="ARBA" id="ARBA00022454"/>
    </source>
</evidence>
<feature type="compositionally biased region" description="Acidic residues" evidence="11">
    <location>
        <begin position="108"/>
        <end position="119"/>
    </location>
</feature>
<evidence type="ECO:0000256" key="3">
    <source>
        <dbReference type="ARBA" id="ARBA00009253"/>
    </source>
</evidence>
<dbReference type="Pfam" id="PF22706">
    <property type="entry name" value="Tex_central_region"/>
    <property type="match status" value="1"/>
</dbReference>
<evidence type="ECO:0000259" key="18">
    <source>
        <dbReference type="Pfam" id="PF21710"/>
    </source>
</evidence>
<dbReference type="InterPro" id="IPR028088">
    <property type="entry name" value="Spt6_HTH_DNA-bd_dom"/>
</dbReference>
<gene>
    <name evidence="20" type="primary">GTB2401</name>
    <name evidence="20" type="ORF">MYCGRDRAFT_89011</name>
</gene>
<proteinExistence type="inferred from homology"/>
<dbReference type="Gene3D" id="1.10.3500.10">
    <property type="entry name" value="Tex N-terminal region-like"/>
    <property type="match status" value="1"/>
</dbReference>
<dbReference type="InterPro" id="IPR042066">
    <property type="entry name" value="Spt6_death-like"/>
</dbReference>
<keyword evidence="8 10" id="KW-0539">Nucleus</keyword>
<evidence type="ECO:0000256" key="9">
    <source>
        <dbReference type="ARBA" id="ARBA00093389"/>
    </source>
</evidence>
<feature type="region of interest" description="Disordered" evidence="11">
    <location>
        <begin position="108"/>
        <end position="263"/>
    </location>
</feature>
<dbReference type="FunFam" id="1.10.10.2740:FF:000002">
    <property type="entry name" value="Transcription elongation factor Spt6"/>
    <property type="match status" value="1"/>
</dbReference>
<dbReference type="GO" id="GO:0005721">
    <property type="term" value="C:pericentric heterochromatin"/>
    <property type="evidence" value="ECO:0007669"/>
    <property type="project" value="EnsemblFungi"/>
</dbReference>
<dbReference type="PIRSF" id="PIRSF036947">
    <property type="entry name" value="Spt6"/>
    <property type="match status" value="1"/>
</dbReference>